<reference evidence="2" key="1">
    <citation type="submission" date="2016-10" db="EMBL/GenBank/DDBJ databases">
        <title>Sequence of Gallionella enrichment culture.</title>
        <authorList>
            <person name="Poehlein A."/>
            <person name="Muehling M."/>
            <person name="Daniel R."/>
        </authorList>
    </citation>
    <scope>NUCLEOTIDE SEQUENCE</scope>
</reference>
<protein>
    <submittedName>
        <fullName evidence="2">Uncharacterized protein</fullName>
    </submittedName>
</protein>
<sequence length="118" mass="12744">MDRIAGCERKGHPGTDGRQQAQFDAHDLGDVFGQAQREGRQRRCGQHPPQLAGGAQQQAPGAGAKDDRNTANAGNRAGMDFLRTGNAIKREAAMHGFCCDKDEADNQSSHKRQEGCIK</sequence>
<dbReference type="AlphaFoldDB" id="A0A1J5PF40"/>
<feature type="compositionally biased region" description="Low complexity" evidence="1">
    <location>
        <begin position="46"/>
        <end position="63"/>
    </location>
</feature>
<evidence type="ECO:0000256" key="1">
    <source>
        <dbReference type="SAM" id="MobiDB-lite"/>
    </source>
</evidence>
<comment type="caution">
    <text evidence="2">The sequence shown here is derived from an EMBL/GenBank/DDBJ whole genome shotgun (WGS) entry which is preliminary data.</text>
</comment>
<proteinExistence type="predicted"/>
<name>A0A1J5PF40_9ZZZZ</name>
<evidence type="ECO:0000313" key="2">
    <source>
        <dbReference type="EMBL" id="OIQ66439.1"/>
    </source>
</evidence>
<feature type="region of interest" description="Disordered" evidence="1">
    <location>
        <begin position="1"/>
        <end position="79"/>
    </location>
</feature>
<feature type="compositionally biased region" description="Basic and acidic residues" evidence="1">
    <location>
        <begin position="1"/>
        <end position="15"/>
    </location>
</feature>
<accession>A0A1J5PF40</accession>
<organism evidence="2">
    <name type="scientific">mine drainage metagenome</name>
    <dbReference type="NCBI Taxonomy" id="410659"/>
    <lineage>
        <taxon>unclassified sequences</taxon>
        <taxon>metagenomes</taxon>
        <taxon>ecological metagenomes</taxon>
    </lineage>
</organism>
<dbReference type="EMBL" id="MLJW01006598">
    <property type="protein sequence ID" value="OIQ66439.1"/>
    <property type="molecule type" value="Genomic_DNA"/>
</dbReference>
<gene>
    <name evidence="2" type="ORF">GALL_519900</name>
</gene>